<organism evidence="3 4">
    <name type="scientific">Batrachochytrium salamandrivorans</name>
    <dbReference type="NCBI Taxonomy" id="1357716"/>
    <lineage>
        <taxon>Eukaryota</taxon>
        <taxon>Fungi</taxon>
        <taxon>Fungi incertae sedis</taxon>
        <taxon>Chytridiomycota</taxon>
        <taxon>Chytridiomycota incertae sedis</taxon>
        <taxon>Chytridiomycetes</taxon>
        <taxon>Rhizophydiales</taxon>
        <taxon>Rhizophydiales incertae sedis</taxon>
        <taxon>Batrachochytrium</taxon>
    </lineage>
</organism>
<feature type="region of interest" description="Disordered" evidence="1">
    <location>
        <begin position="121"/>
        <end position="144"/>
    </location>
</feature>
<dbReference type="PANTHER" id="PTHR47383:SF8">
    <property type="entry name" value="OS01G0768300 PROTEIN"/>
    <property type="match status" value="1"/>
</dbReference>
<sequence>MENHERYKSIVEEAATSLRLSFEKMFSTKEAELHEINEQLTQRNNQIQELHLQNQLLQDIVKADQIRINEMSRKLVQLAEFKQSVASSLSASQNEGLNLTSMKFVSKSMENVSKQSNIEMGNGSVYSERSNRSHASPTSQEGVHLRATLGCTGVESYYDDGVKSESTPNLAEGRQLGSDLCDVSFQRQDVPISNQMGFIMADEAMEGTLRPGIHRHQQDPPPLTVDGRDFFKMAQSNLSYNEFTALLWNVKAFNNREQTKLKMLQNLDSLFAPQHRYILDQFEKMVD</sequence>
<keyword evidence="4" id="KW-1185">Reference proteome</keyword>
<feature type="compositionally biased region" description="Polar residues" evidence="1">
    <location>
        <begin position="121"/>
        <end position="141"/>
    </location>
</feature>
<accession>A0ABQ8F8Z1</accession>
<evidence type="ECO:0000259" key="2">
    <source>
        <dbReference type="Pfam" id="PF25972"/>
    </source>
</evidence>
<protein>
    <recommendedName>
        <fullName evidence="2">At4g15545-like C-terminal domain-containing protein</fullName>
    </recommendedName>
</protein>
<evidence type="ECO:0000313" key="3">
    <source>
        <dbReference type="EMBL" id="KAH6594272.1"/>
    </source>
</evidence>
<dbReference type="Pfam" id="PF25972">
    <property type="entry name" value="At4g15545_C"/>
    <property type="match status" value="1"/>
</dbReference>
<comment type="caution">
    <text evidence="3">The sequence shown here is derived from an EMBL/GenBank/DDBJ whole genome shotgun (WGS) entry which is preliminary data.</text>
</comment>
<dbReference type="PANTHER" id="PTHR47383">
    <property type="entry name" value="OS03G0659800 PROTEIN"/>
    <property type="match status" value="1"/>
</dbReference>
<evidence type="ECO:0000256" key="1">
    <source>
        <dbReference type="SAM" id="MobiDB-lite"/>
    </source>
</evidence>
<evidence type="ECO:0000313" key="4">
    <source>
        <dbReference type="Proteomes" id="UP001648503"/>
    </source>
</evidence>
<dbReference type="InterPro" id="IPR058936">
    <property type="entry name" value="At4g15545-like"/>
</dbReference>
<gene>
    <name evidence="3" type="ORF">BASA50_006743</name>
</gene>
<dbReference type="Proteomes" id="UP001648503">
    <property type="component" value="Unassembled WGS sequence"/>
</dbReference>
<feature type="domain" description="At4g15545-like C-terminal" evidence="2">
    <location>
        <begin position="224"/>
        <end position="286"/>
    </location>
</feature>
<proteinExistence type="predicted"/>
<reference evidence="3 4" key="1">
    <citation type="submission" date="2021-02" db="EMBL/GenBank/DDBJ databases">
        <title>Variation within the Batrachochytrium salamandrivorans European outbreak.</title>
        <authorList>
            <person name="Kelly M."/>
            <person name="Pasmans F."/>
            <person name="Shea T.P."/>
            <person name="Munoz J.F."/>
            <person name="Carranza S."/>
            <person name="Cuomo C.A."/>
            <person name="Martel A."/>
        </authorList>
    </citation>
    <scope>NUCLEOTIDE SEQUENCE [LARGE SCALE GENOMIC DNA]</scope>
    <source>
        <strain evidence="3 4">AMFP18/2</strain>
    </source>
</reference>
<name>A0ABQ8F8Z1_9FUNG</name>
<dbReference type="EMBL" id="JAFCIX010000336">
    <property type="protein sequence ID" value="KAH6594272.1"/>
    <property type="molecule type" value="Genomic_DNA"/>
</dbReference>
<dbReference type="InterPro" id="IPR058935">
    <property type="entry name" value="At4g15545-like_C"/>
</dbReference>